<sequence length="283" mass="31676">MPRRNHVTARQERLGAELRKLRERAGVTAREAADVVGMDQATMSHLEAGRVAAGEKRVRQLTSHYGVSDVPLVDALAGMAAERVRGWWGKYQGRLVPVLLDLAELEHHARGLKLFQMVHVPGLFQSEDYMRALHVNAHYELSSELLEATVDFRLSRQQVLDRDAPPETRAVVHEAALRIKVGDRKVARGQLDHLLEASTRPCVSLRVISFEEEGFAGAGLPMLYAEGPVRQLDTVQFDTVNGSVFSGEEKQLADYRRVFGMMESAALPVRESRDLIHRIAEEL</sequence>
<feature type="domain" description="HTH cro/C1-type" evidence="1">
    <location>
        <begin position="18"/>
        <end position="72"/>
    </location>
</feature>
<dbReference type="Pfam" id="PF13560">
    <property type="entry name" value="HTH_31"/>
    <property type="match status" value="1"/>
</dbReference>
<protein>
    <submittedName>
        <fullName evidence="2">XRE family transcriptional regulator</fullName>
    </submittedName>
</protein>
<comment type="caution">
    <text evidence="2">The sequence shown here is derived from an EMBL/GenBank/DDBJ whole genome shotgun (WGS) entry which is preliminary data.</text>
</comment>
<dbReference type="PROSITE" id="PS50943">
    <property type="entry name" value="HTH_CROC1"/>
    <property type="match status" value="1"/>
</dbReference>
<dbReference type="InterPro" id="IPR001387">
    <property type="entry name" value="Cro/C1-type_HTH"/>
</dbReference>
<evidence type="ECO:0000313" key="2">
    <source>
        <dbReference type="EMBL" id="RNG22298.1"/>
    </source>
</evidence>
<proteinExistence type="predicted"/>
<evidence type="ECO:0000259" key="1">
    <source>
        <dbReference type="PROSITE" id="PS50943"/>
    </source>
</evidence>
<organism evidence="2 3">
    <name type="scientific">Streptomyces botrytidirepellens</name>
    <dbReference type="NCBI Taxonomy" id="2486417"/>
    <lineage>
        <taxon>Bacteria</taxon>
        <taxon>Bacillati</taxon>
        <taxon>Actinomycetota</taxon>
        <taxon>Actinomycetes</taxon>
        <taxon>Kitasatosporales</taxon>
        <taxon>Streptomycetaceae</taxon>
        <taxon>Streptomyces</taxon>
    </lineage>
</organism>
<dbReference type="SUPFAM" id="SSF47413">
    <property type="entry name" value="lambda repressor-like DNA-binding domains"/>
    <property type="match status" value="1"/>
</dbReference>
<dbReference type="CDD" id="cd00093">
    <property type="entry name" value="HTH_XRE"/>
    <property type="match status" value="1"/>
</dbReference>
<keyword evidence="3" id="KW-1185">Reference proteome</keyword>
<dbReference type="SMART" id="SM00530">
    <property type="entry name" value="HTH_XRE"/>
    <property type="match status" value="1"/>
</dbReference>
<dbReference type="AlphaFoldDB" id="A0A3M8VWN8"/>
<reference evidence="2 3" key="1">
    <citation type="submission" date="2018-11" db="EMBL/GenBank/DDBJ databases">
        <title>The Potential of Streptomyces as Biocontrol Agents against the Tomato grey mould, Botrytis cinerea (Gray mold) Frontiers in Microbiology.</title>
        <authorList>
            <person name="Li D."/>
        </authorList>
    </citation>
    <scope>NUCLEOTIDE SEQUENCE [LARGE SCALE GENOMIC DNA]</scope>
    <source>
        <strain evidence="2 3">NEAU-LD23</strain>
    </source>
</reference>
<dbReference type="Proteomes" id="UP000275401">
    <property type="component" value="Unassembled WGS sequence"/>
</dbReference>
<name>A0A3M8VWN8_9ACTN</name>
<gene>
    <name evidence="2" type="ORF">EEJ42_21075</name>
</gene>
<dbReference type="GO" id="GO:0003677">
    <property type="term" value="F:DNA binding"/>
    <property type="evidence" value="ECO:0007669"/>
    <property type="project" value="InterPro"/>
</dbReference>
<dbReference type="InterPro" id="IPR043917">
    <property type="entry name" value="DUF5753"/>
</dbReference>
<dbReference type="Gene3D" id="1.10.260.40">
    <property type="entry name" value="lambda repressor-like DNA-binding domains"/>
    <property type="match status" value="1"/>
</dbReference>
<accession>A0A3M8VWN8</accession>
<dbReference type="RefSeq" id="WP_123101793.1">
    <property type="nucleotide sequence ID" value="NZ_RIBZ01000268.1"/>
</dbReference>
<evidence type="ECO:0000313" key="3">
    <source>
        <dbReference type="Proteomes" id="UP000275401"/>
    </source>
</evidence>
<dbReference type="EMBL" id="RIBZ01000268">
    <property type="protein sequence ID" value="RNG22298.1"/>
    <property type="molecule type" value="Genomic_DNA"/>
</dbReference>
<dbReference type="InterPro" id="IPR010982">
    <property type="entry name" value="Lambda_DNA-bd_dom_sf"/>
</dbReference>
<dbReference type="Pfam" id="PF19054">
    <property type="entry name" value="DUF5753"/>
    <property type="match status" value="1"/>
</dbReference>